<evidence type="ECO:0000256" key="6">
    <source>
        <dbReference type="ARBA" id="ARBA00022840"/>
    </source>
</evidence>
<comment type="subcellular location">
    <subcellularLocation>
        <location evidence="8">Cytoplasm</location>
    </subcellularLocation>
</comment>
<feature type="binding site" evidence="8">
    <location>
        <begin position="143"/>
        <end position="146"/>
    </location>
    <ligand>
        <name>ATP</name>
        <dbReference type="ChEBI" id="CHEBI:30616"/>
    </ligand>
</feature>
<dbReference type="UniPathway" id="UPA00028">
    <property type="reaction ID" value="UER00005"/>
</dbReference>
<dbReference type="CDD" id="cd00560">
    <property type="entry name" value="PanC"/>
    <property type="match status" value="1"/>
</dbReference>
<comment type="function">
    <text evidence="8">Catalyzes the condensation of pantoate with beta-alanine in an ATP-dependent reaction via a pantoyl-adenylate intermediate.</text>
</comment>
<dbReference type="EC" id="6.3.2.1" evidence="8"/>
<dbReference type="GO" id="GO:0005829">
    <property type="term" value="C:cytosol"/>
    <property type="evidence" value="ECO:0007669"/>
    <property type="project" value="TreeGrafter"/>
</dbReference>
<dbReference type="PANTHER" id="PTHR21299">
    <property type="entry name" value="CYTIDYLATE KINASE/PANTOATE-BETA-ALANINE LIGASE"/>
    <property type="match status" value="1"/>
</dbReference>
<dbReference type="Gene3D" id="3.40.50.620">
    <property type="entry name" value="HUPs"/>
    <property type="match status" value="1"/>
</dbReference>
<dbReference type="HAMAP" id="MF_00158">
    <property type="entry name" value="PanC"/>
    <property type="match status" value="1"/>
</dbReference>
<evidence type="ECO:0000313" key="12">
    <source>
        <dbReference type="Proteomes" id="UP000594979"/>
    </source>
</evidence>
<evidence type="ECO:0000256" key="1">
    <source>
        <dbReference type="ARBA" id="ARBA00004990"/>
    </source>
</evidence>
<dbReference type="InterPro" id="IPR014729">
    <property type="entry name" value="Rossmann-like_a/b/a_fold"/>
</dbReference>
<evidence type="ECO:0000256" key="8">
    <source>
        <dbReference type="HAMAP-Rule" id="MF_00158"/>
    </source>
</evidence>
<name>A0A269ZBD2_9MICO</name>
<feature type="binding site" evidence="8">
    <location>
        <position position="172"/>
    </location>
    <ligand>
        <name>ATP</name>
        <dbReference type="ChEBI" id="CHEBI:30616"/>
    </ligand>
</feature>
<feature type="active site" description="Proton donor" evidence="8">
    <location>
        <position position="33"/>
    </location>
</feature>
<evidence type="ECO:0000313" key="11">
    <source>
        <dbReference type="Proteomes" id="UP000216867"/>
    </source>
</evidence>
<accession>A0A269ZBD2</accession>
<evidence type="ECO:0000256" key="3">
    <source>
        <dbReference type="ARBA" id="ARBA00022598"/>
    </source>
</evidence>
<gene>
    <name evidence="8" type="primary">panC</name>
    <name evidence="9" type="ORF">B8X04_11990</name>
    <name evidence="10" type="ORF">I6G59_17895</name>
</gene>
<keyword evidence="3 8" id="KW-0436">Ligase</keyword>
<dbReference type="InterPro" id="IPR003721">
    <property type="entry name" value="Pantoate_ligase"/>
</dbReference>
<dbReference type="EMBL" id="CP065682">
    <property type="protein sequence ID" value="QPS35647.1"/>
    <property type="molecule type" value="Genomic_DNA"/>
</dbReference>
<dbReference type="GO" id="GO:0004592">
    <property type="term" value="F:pantoate-beta-alanine ligase activity"/>
    <property type="evidence" value="ECO:0007669"/>
    <property type="project" value="UniProtKB-UniRule"/>
</dbReference>
<dbReference type="EMBL" id="NCWY01000010">
    <property type="protein sequence ID" value="PAK94959.1"/>
    <property type="molecule type" value="Genomic_DNA"/>
</dbReference>
<keyword evidence="8" id="KW-0963">Cytoplasm</keyword>
<dbReference type="InterPro" id="IPR004821">
    <property type="entry name" value="Cyt_trans-like"/>
</dbReference>
<dbReference type="Proteomes" id="UP000594979">
    <property type="component" value="Chromosome"/>
</dbReference>
<comment type="catalytic activity">
    <reaction evidence="7 8">
        <text>(R)-pantoate + beta-alanine + ATP = (R)-pantothenate + AMP + diphosphate + H(+)</text>
        <dbReference type="Rhea" id="RHEA:10912"/>
        <dbReference type="ChEBI" id="CHEBI:15378"/>
        <dbReference type="ChEBI" id="CHEBI:15980"/>
        <dbReference type="ChEBI" id="CHEBI:29032"/>
        <dbReference type="ChEBI" id="CHEBI:30616"/>
        <dbReference type="ChEBI" id="CHEBI:33019"/>
        <dbReference type="ChEBI" id="CHEBI:57966"/>
        <dbReference type="ChEBI" id="CHEBI:456215"/>
        <dbReference type="EC" id="6.3.2.1"/>
    </reaction>
</comment>
<dbReference type="GO" id="GO:0005524">
    <property type="term" value="F:ATP binding"/>
    <property type="evidence" value="ECO:0007669"/>
    <property type="project" value="UniProtKB-KW"/>
</dbReference>
<dbReference type="Pfam" id="PF02569">
    <property type="entry name" value="Pantoate_ligase"/>
    <property type="match status" value="1"/>
</dbReference>
<dbReference type="PANTHER" id="PTHR21299:SF1">
    <property type="entry name" value="PANTOATE--BETA-ALANINE LIGASE"/>
    <property type="match status" value="1"/>
</dbReference>
<evidence type="ECO:0000313" key="10">
    <source>
        <dbReference type="EMBL" id="QPS35647.1"/>
    </source>
</evidence>
<proteinExistence type="inferred from homology"/>
<evidence type="ECO:0000256" key="5">
    <source>
        <dbReference type="ARBA" id="ARBA00022741"/>
    </source>
</evidence>
<dbReference type="NCBIfam" id="TIGR00125">
    <property type="entry name" value="cyt_tran_rel"/>
    <property type="match status" value="1"/>
</dbReference>
<comment type="pathway">
    <text evidence="1 8">Cofactor biosynthesis; (R)-pantothenate biosynthesis; (R)-pantothenate from (R)-pantoate and beta-alanine: step 1/1.</text>
</comment>
<dbReference type="InterPro" id="IPR042176">
    <property type="entry name" value="Pantoate_ligase_C"/>
</dbReference>
<evidence type="ECO:0000256" key="2">
    <source>
        <dbReference type="ARBA" id="ARBA00009256"/>
    </source>
</evidence>
<reference evidence="9 11" key="1">
    <citation type="submission" date="2017-04" db="EMBL/GenBank/DDBJ databases">
        <title>Kefir bacterial isolates.</title>
        <authorList>
            <person name="Kim Y."/>
            <person name="Blasche S."/>
            <person name="Patil K.R."/>
        </authorList>
    </citation>
    <scope>NUCLEOTIDE SEQUENCE [LARGE SCALE GENOMIC DNA]</scope>
    <source>
        <strain evidence="9 11">OG2</strain>
    </source>
</reference>
<sequence>MEIGGIEALRAWRERQKGTVALVPTMGALHSGHRALMDRARESADHLVVSLFVNPLQFGPGEDFTRYPRPIEADLAMCEDAGAEFVFAPALIEMYPAAPEVTVSSGRMGAIFEGADRPGHFDGVLTVVTKLFHLTRPHVAVFGLKDIQQFSLVRRLITDLDFDIELIGLPVVRDRDGLAVSSRNDYLTPGERLAALAIPRSLDAGESALTDGGLPEDVLAAARAALDGDLDVHYLALVEVATLQPVREQFSGSALLLIAATVGTTRLIDNRPLEF</sequence>
<feature type="binding site" evidence="8">
    <location>
        <position position="57"/>
    </location>
    <ligand>
        <name>(R)-pantoate</name>
        <dbReference type="ChEBI" id="CHEBI:15980"/>
    </ligand>
</feature>
<comment type="subunit">
    <text evidence="8">Homodimer.</text>
</comment>
<dbReference type="AlphaFoldDB" id="A0A269ZBD2"/>
<evidence type="ECO:0000256" key="7">
    <source>
        <dbReference type="ARBA" id="ARBA00048258"/>
    </source>
</evidence>
<dbReference type="KEGG" id="bcau:I6G59_17895"/>
<comment type="similarity">
    <text evidence="2 8">Belongs to the pantothenate synthetase family.</text>
</comment>
<reference evidence="10 12" key="2">
    <citation type="submission" date="2020-12" db="EMBL/GenBank/DDBJ databases">
        <title>FDA dAtabase for Regulatory Grade micrObial Sequences (FDA-ARGOS): Supporting development and validation of Infectious Disease Dx tests.</title>
        <authorList>
            <person name="Sproer C."/>
            <person name="Gronow S."/>
            <person name="Severitt S."/>
            <person name="Schroder I."/>
            <person name="Tallon L."/>
            <person name="Sadzewicz L."/>
            <person name="Zhao X."/>
            <person name="Boylan J."/>
            <person name="Ott S."/>
            <person name="Bowen H."/>
            <person name="Vavikolanu K."/>
            <person name="Mehta A."/>
            <person name="Aluvathingal J."/>
            <person name="Nadendla S."/>
            <person name="Lowell S."/>
            <person name="Myers T."/>
            <person name="Yan Y."/>
            <person name="Sichtig H."/>
        </authorList>
    </citation>
    <scope>NUCLEOTIDE SEQUENCE [LARGE SCALE GENOMIC DNA]</scope>
    <source>
        <strain evidence="10 12">FDAARGOS_902</strain>
    </source>
</reference>
<evidence type="ECO:0000256" key="4">
    <source>
        <dbReference type="ARBA" id="ARBA00022655"/>
    </source>
</evidence>
<feature type="binding site" evidence="8">
    <location>
        <position position="149"/>
    </location>
    <ligand>
        <name>(R)-pantoate</name>
        <dbReference type="ChEBI" id="CHEBI:15980"/>
    </ligand>
</feature>
<dbReference type="Proteomes" id="UP000216867">
    <property type="component" value="Unassembled WGS sequence"/>
</dbReference>
<keyword evidence="5 8" id="KW-0547">Nucleotide-binding</keyword>
<feature type="binding site" evidence="8">
    <location>
        <begin position="180"/>
        <end position="183"/>
    </location>
    <ligand>
        <name>ATP</name>
        <dbReference type="ChEBI" id="CHEBI:30616"/>
    </ligand>
</feature>
<organism evidence="9 11">
    <name type="scientific">Brevibacterium casei</name>
    <dbReference type="NCBI Taxonomy" id="33889"/>
    <lineage>
        <taxon>Bacteria</taxon>
        <taxon>Bacillati</taxon>
        <taxon>Actinomycetota</taxon>
        <taxon>Actinomycetes</taxon>
        <taxon>Micrococcales</taxon>
        <taxon>Brevibacteriaceae</taxon>
        <taxon>Brevibacterium</taxon>
    </lineage>
</organism>
<keyword evidence="6 8" id="KW-0067">ATP-binding</keyword>
<feature type="binding site" evidence="8">
    <location>
        <position position="57"/>
    </location>
    <ligand>
        <name>beta-alanine</name>
        <dbReference type="ChEBI" id="CHEBI:57966"/>
    </ligand>
</feature>
<comment type="miscellaneous">
    <text evidence="8">The reaction proceeds by a bi uni uni bi ping pong mechanism.</text>
</comment>
<feature type="binding site" evidence="8">
    <location>
        <begin position="26"/>
        <end position="33"/>
    </location>
    <ligand>
        <name>ATP</name>
        <dbReference type="ChEBI" id="CHEBI:30616"/>
    </ligand>
</feature>
<protein>
    <recommendedName>
        <fullName evidence="8">Pantothenate synthetase</fullName>
        <shortName evidence="8">PS</shortName>
        <ecNumber evidence="8">6.3.2.1</ecNumber>
    </recommendedName>
    <alternativeName>
        <fullName evidence="8">Pantoate--beta-alanine ligase</fullName>
    </alternativeName>
    <alternativeName>
        <fullName evidence="8">Pantoate-activating enzyme</fullName>
    </alternativeName>
</protein>
<evidence type="ECO:0000313" key="9">
    <source>
        <dbReference type="EMBL" id="PAK94959.1"/>
    </source>
</evidence>
<dbReference type="SUPFAM" id="SSF52374">
    <property type="entry name" value="Nucleotidylyl transferase"/>
    <property type="match status" value="1"/>
</dbReference>
<dbReference type="Gene3D" id="3.30.1300.10">
    <property type="entry name" value="Pantoate-beta-alanine ligase, C-terminal domain"/>
    <property type="match status" value="1"/>
</dbReference>
<keyword evidence="4 8" id="KW-0566">Pantothenate biosynthesis</keyword>
<dbReference type="NCBIfam" id="TIGR00018">
    <property type="entry name" value="panC"/>
    <property type="match status" value="1"/>
</dbReference>
<dbReference type="RefSeq" id="WP_095376422.1">
    <property type="nucleotide sequence ID" value="NZ_CP065682.1"/>
</dbReference>
<dbReference type="GO" id="GO:0015940">
    <property type="term" value="P:pantothenate biosynthetic process"/>
    <property type="evidence" value="ECO:0007669"/>
    <property type="project" value="UniProtKB-UniRule"/>
</dbReference>